<dbReference type="RefSeq" id="WP_090257483.1">
    <property type="nucleotide sequence ID" value="NZ_FOIR01000001.1"/>
</dbReference>
<accession>A0A1I0NBZ7</accession>
<dbReference type="Proteomes" id="UP000199437">
    <property type="component" value="Unassembled WGS sequence"/>
</dbReference>
<keyword evidence="4" id="KW-1185">Reference proteome</keyword>
<evidence type="ECO:0000256" key="1">
    <source>
        <dbReference type="ARBA" id="ARBA00005953"/>
    </source>
</evidence>
<evidence type="ECO:0000313" key="3">
    <source>
        <dbReference type="EMBL" id="SEV98596.1"/>
    </source>
</evidence>
<dbReference type="Gene3D" id="3.10.129.10">
    <property type="entry name" value="Hotdog Thioesterase"/>
    <property type="match status" value="1"/>
</dbReference>
<dbReference type="GeneID" id="99985810"/>
<proteinExistence type="inferred from homology"/>
<dbReference type="EMBL" id="FOIR01000001">
    <property type="protein sequence ID" value="SEV98596.1"/>
    <property type="molecule type" value="Genomic_DNA"/>
</dbReference>
<dbReference type="OrthoDB" id="333038at2"/>
<name>A0A1I0NBZ7_9BACT</name>
<protein>
    <submittedName>
        <fullName evidence="3">Acyl-CoA thioesterase FadM</fullName>
    </submittedName>
</protein>
<dbReference type="CDD" id="cd00586">
    <property type="entry name" value="4HBT"/>
    <property type="match status" value="1"/>
</dbReference>
<organism evidence="3 4">
    <name type="scientific">Roseivirga pacifica</name>
    <dbReference type="NCBI Taxonomy" id="1267423"/>
    <lineage>
        <taxon>Bacteria</taxon>
        <taxon>Pseudomonadati</taxon>
        <taxon>Bacteroidota</taxon>
        <taxon>Cytophagia</taxon>
        <taxon>Cytophagales</taxon>
        <taxon>Roseivirgaceae</taxon>
        <taxon>Roseivirga</taxon>
    </lineage>
</organism>
<reference evidence="4" key="1">
    <citation type="submission" date="2016-10" db="EMBL/GenBank/DDBJ databases">
        <authorList>
            <person name="Varghese N."/>
            <person name="Submissions S."/>
        </authorList>
    </citation>
    <scope>NUCLEOTIDE SEQUENCE [LARGE SCALE GENOMIC DNA]</scope>
    <source>
        <strain evidence="4">CGMCC 1.12402</strain>
    </source>
</reference>
<sequence>MSRIKIQLPKKELFQTKLTVAISDINYGGHLGNDKVLSMVHEARFRWLRSLGYKDEISIDGVGTIQVDTGIQYKGEAFHGDEILITIYLGDTTARSMDLYYHLTCKTKEIARVKTGIAFFDYTERKVTMMPDAFREKVM</sequence>
<evidence type="ECO:0000313" key="4">
    <source>
        <dbReference type="Proteomes" id="UP000199437"/>
    </source>
</evidence>
<evidence type="ECO:0000256" key="2">
    <source>
        <dbReference type="ARBA" id="ARBA00022801"/>
    </source>
</evidence>
<dbReference type="GO" id="GO:0047617">
    <property type="term" value="F:fatty acyl-CoA hydrolase activity"/>
    <property type="evidence" value="ECO:0007669"/>
    <property type="project" value="TreeGrafter"/>
</dbReference>
<dbReference type="Pfam" id="PF13279">
    <property type="entry name" value="4HBT_2"/>
    <property type="match status" value="1"/>
</dbReference>
<dbReference type="AlphaFoldDB" id="A0A1I0NBZ7"/>
<dbReference type="PANTHER" id="PTHR31793:SF27">
    <property type="entry name" value="NOVEL THIOESTERASE SUPERFAMILY DOMAIN AND SAPOSIN A-TYPE DOMAIN CONTAINING PROTEIN (0610012H03RIK)"/>
    <property type="match status" value="1"/>
</dbReference>
<dbReference type="InterPro" id="IPR050563">
    <property type="entry name" value="4-hydroxybenzoyl-CoA_TE"/>
</dbReference>
<dbReference type="SUPFAM" id="SSF54637">
    <property type="entry name" value="Thioesterase/thiol ester dehydrase-isomerase"/>
    <property type="match status" value="1"/>
</dbReference>
<dbReference type="STRING" id="1267423.SAMN05216290_1074"/>
<keyword evidence="2" id="KW-0378">Hydrolase</keyword>
<gene>
    <name evidence="3" type="ORF">SAMN05216290_1074</name>
</gene>
<comment type="similarity">
    <text evidence="1">Belongs to the 4-hydroxybenzoyl-CoA thioesterase family.</text>
</comment>
<dbReference type="InterPro" id="IPR029069">
    <property type="entry name" value="HotDog_dom_sf"/>
</dbReference>
<dbReference type="PANTHER" id="PTHR31793">
    <property type="entry name" value="4-HYDROXYBENZOYL-COA THIOESTERASE FAMILY MEMBER"/>
    <property type="match status" value="1"/>
</dbReference>